<dbReference type="InterPro" id="IPR029058">
    <property type="entry name" value="AB_hydrolase_fold"/>
</dbReference>
<evidence type="ECO:0000259" key="3">
    <source>
        <dbReference type="Pfam" id="PF12697"/>
    </source>
</evidence>
<dbReference type="Pfam" id="PF12697">
    <property type="entry name" value="Abhydrolase_6"/>
    <property type="match status" value="1"/>
</dbReference>
<keyword evidence="4" id="KW-0645">Protease</keyword>
<dbReference type="PANTHER" id="PTHR43798:SF33">
    <property type="entry name" value="HYDROLASE, PUTATIVE (AFU_ORTHOLOGUE AFUA_2G14860)-RELATED"/>
    <property type="match status" value="1"/>
</dbReference>
<reference evidence="4 5" key="1">
    <citation type="submission" date="2016-07" db="EMBL/GenBank/DDBJ databases">
        <title>Characterization of isolates of Eisenbergiella tayi derived from blood cultures, using whole genome sequencing.</title>
        <authorList>
            <person name="Burdz T."/>
            <person name="Wiebe D."/>
            <person name="Huynh C."/>
            <person name="Bernard K."/>
        </authorList>
    </citation>
    <scope>NUCLEOTIDE SEQUENCE [LARGE SCALE GENOMIC DNA]</scope>
    <source>
        <strain evidence="4 5">NML 110608</strain>
    </source>
</reference>
<dbReference type="EC" id="3.4.11.5" evidence="4"/>
<dbReference type="PANTHER" id="PTHR43798">
    <property type="entry name" value="MONOACYLGLYCEROL LIPASE"/>
    <property type="match status" value="1"/>
</dbReference>
<proteinExistence type="inferred from homology"/>
<keyword evidence="4" id="KW-0031">Aminopeptidase</keyword>
<sequence>MKKEFEEEYVEVNGIAHFLLHYPKAPDAPVLLYLHGGPGSMESLFAYELDKAWGDMFTQVHWDQRGAGKTLLRNKKLGMPETIEQMLDDLHGIIAYLQRKYQIEKLVLLGHSWGSVLGILYALRHPENVLSYIGTGQVISMMENERTAFQEVWKMAEKAGNRKHLLALGNLGDYPPDDPELLLKKLPKLRKIQAAYDNGPGSGSDQGELLKLLRRSPSFRWNDLIGLIRVMKVNHPLHLQLLSFALTDYPSHYQMPVHYILGEADTIAPTSLGKAYFDTIDAPRKTITVIPGAGHNPMYERPDEFAAALRAVRETL</sequence>
<dbReference type="AlphaFoldDB" id="A0A1E3A2Q1"/>
<evidence type="ECO:0000313" key="5">
    <source>
        <dbReference type="Proteomes" id="UP000094067"/>
    </source>
</evidence>
<dbReference type="PRINTS" id="PR00793">
    <property type="entry name" value="PROAMNOPTASE"/>
</dbReference>
<protein>
    <submittedName>
        <fullName evidence="4">Proline iminopeptidase</fullName>
        <ecNumber evidence="4">3.4.11.5</ecNumber>
    </submittedName>
</protein>
<evidence type="ECO:0000313" key="4">
    <source>
        <dbReference type="EMBL" id="ODM03045.1"/>
    </source>
</evidence>
<dbReference type="InterPro" id="IPR000073">
    <property type="entry name" value="AB_hydrolase_1"/>
</dbReference>
<evidence type="ECO:0000256" key="2">
    <source>
        <dbReference type="ARBA" id="ARBA00022801"/>
    </source>
</evidence>
<keyword evidence="2 4" id="KW-0378">Hydrolase</keyword>
<evidence type="ECO:0000256" key="1">
    <source>
        <dbReference type="ARBA" id="ARBA00010088"/>
    </source>
</evidence>
<organism evidence="4 5">
    <name type="scientific">Eisenbergiella tayi</name>
    <dbReference type="NCBI Taxonomy" id="1432052"/>
    <lineage>
        <taxon>Bacteria</taxon>
        <taxon>Bacillati</taxon>
        <taxon>Bacillota</taxon>
        <taxon>Clostridia</taxon>
        <taxon>Lachnospirales</taxon>
        <taxon>Lachnospiraceae</taxon>
        <taxon>Eisenbergiella</taxon>
    </lineage>
</organism>
<accession>A0A1E3A2Q1</accession>
<dbReference type="GO" id="GO:0006508">
    <property type="term" value="P:proteolysis"/>
    <property type="evidence" value="ECO:0007669"/>
    <property type="project" value="InterPro"/>
</dbReference>
<dbReference type="RefSeq" id="WP_069153622.1">
    <property type="nucleotide sequence ID" value="NZ_MCGH01000003.1"/>
</dbReference>
<feature type="domain" description="AB hydrolase-1" evidence="3">
    <location>
        <begin position="31"/>
        <end position="308"/>
    </location>
</feature>
<dbReference type="EMBL" id="MCGH01000003">
    <property type="protein sequence ID" value="ODM03045.1"/>
    <property type="molecule type" value="Genomic_DNA"/>
</dbReference>
<dbReference type="GO" id="GO:0004177">
    <property type="term" value="F:aminopeptidase activity"/>
    <property type="evidence" value="ECO:0007669"/>
    <property type="project" value="UniProtKB-KW"/>
</dbReference>
<dbReference type="InterPro" id="IPR050266">
    <property type="entry name" value="AB_hydrolase_sf"/>
</dbReference>
<gene>
    <name evidence="4" type="primary">pip_1</name>
    <name evidence="4" type="ORF">BEI61_03839</name>
</gene>
<dbReference type="PATRIC" id="fig|1432052.4.peg.4257"/>
<name>A0A1E3A2Q1_9FIRM</name>
<dbReference type="Gene3D" id="3.40.50.1820">
    <property type="entry name" value="alpha/beta hydrolase"/>
    <property type="match status" value="1"/>
</dbReference>
<dbReference type="InterPro" id="IPR002410">
    <property type="entry name" value="Peptidase_S33"/>
</dbReference>
<comment type="caution">
    <text evidence="4">The sequence shown here is derived from an EMBL/GenBank/DDBJ whole genome shotgun (WGS) entry which is preliminary data.</text>
</comment>
<dbReference type="SUPFAM" id="SSF53474">
    <property type="entry name" value="alpha/beta-Hydrolases"/>
    <property type="match status" value="1"/>
</dbReference>
<dbReference type="GO" id="GO:0016020">
    <property type="term" value="C:membrane"/>
    <property type="evidence" value="ECO:0007669"/>
    <property type="project" value="TreeGrafter"/>
</dbReference>
<dbReference type="Proteomes" id="UP000094067">
    <property type="component" value="Unassembled WGS sequence"/>
</dbReference>
<comment type="similarity">
    <text evidence="1">Belongs to the peptidase S33 family.</text>
</comment>